<comment type="caution">
    <text evidence="1">The sequence shown here is derived from an EMBL/GenBank/DDBJ whole genome shotgun (WGS) entry which is preliminary data.</text>
</comment>
<sequence length="60" mass="6961">MYLLGKFQFPVKTAMVVDYVLVIKEAIVLRPSIRCAVEWAGRAFGLAVCRQWATRWDRCQ</sequence>
<evidence type="ECO:0000313" key="1">
    <source>
        <dbReference type="EMBL" id="KOR47938.1"/>
    </source>
</evidence>
<accession>A0AAP0ZP99</accession>
<dbReference type="EMBL" id="LHUJ01000077">
    <property type="protein sequence ID" value="KOR47938.1"/>
    <property type="molecule type" value="Genomic_DNA"/>
</dbReference>
<dbReference type="RefSeq" id="WP_019303412.1">
    <property type="nucleotide sequence ID" value="NZ_CP036251.1"/>
</dbReference>
<reference evidence="1 2" key="1">
    <citation type="submission" date="2015-07" db="EMBL/GenBank/DDBJ databases">
        <authorList>
            <consortium name="Consortium for Microbial Forensics and Genomics (microFORGE)"/>
            <person name="Knight B.M."/>
            <person name="Roberts D.P."/>
            <person name="Lin D."/>
            <person name="Hari K."/>
            <person name="Fletcher J."/>
            <person name="Melcher U."/>
            <person name="Blagden T."/>
            <person name="Winegar R.A."/>
        </authorList>
    </citation>
    <scope>NUCLEOTIDE SEQUENCE [LARGE SCALE GENOMIC DNA]</scope>
    <source>
        <strain evidence="1 2">X11-5A</strain>
    </source>
</reference>
<reference evidence="1 2" key="2">
    <citation type="submission" date="2015-09" db="EMBL/GenBank/DDBJ databases">
        <title>Draft genome sequence of Xanthomonas oryzae pv. USA str. X11-5A.</title>
        <authorList>
            <person name="Knight B.M."/>
            <person name="Roberts D.P."/>
            <person name="Lin D."/>
            <person name="Hari K."/>
            <person name="Fletcher J."/>
            <person name="Melcher U."/>
            <person name="Blagden T."/>
            <person name="Winegar R.A."/>
        </authorList>
    </citation>
    <scope>NUCLEOTIDE SEQUENCE [LARGE SCALE GENOMIC DNA]</scope>
    <source>
        <strain evidence="1 2">X11-5A</strain>
    </source>
</reference>
<proteinExistence type="predicted"/>
<dbReference type="AlphaFoldDB" id="A0AAP0ZP99"/>
<organism evidence="1 2">
    <name type="scientific">Xanthomonas oryzae</name>
    <dbReference type="NCBI Taxonomy" id="347"/>
    <lineage>
        <taxon>Bacteria</taxon>
        <taxon>Pseudomonadati</taxon>
        <taxon>Pseudomonadota</taxon>
        <taxon>Gammaproteobacteria</taxon>
        <taxon>Lysobacterales</taxon>
        <taxon>Lysobacteraceae</taxon>
        <taxon>Xanthomonas</taxon>
    </lineage>
</organism>
<dbReference type="Proteomes" id="UP000036790">
    <property type="component" value="Unassembled WGS sequence"/>
</dbReference>
<gene>
    <name evidence="1" type="ORF">ADT25_04005</name>
</gene>
<protein>
    <submittedName>
        <fullName evidence="1">Uncharacterized protein</fullName>
    </submittedName>
</protein>
<name>A0AAP0ZP99_9XANT</name>
<evidence type="ECO:0000313" key="2">
    <source>
        <dbReference type="Proteomes" id="UP000036790"/>
    </source>
</evidence>